<dbReference type="InterPro" id="IPR013314">
    <property type="entry name" value="Globin_lamprey/hagfish"/>
</dbReference>
<reference evidence="18" key="2">
    <citation type="submission" date="2025-08" db="UniProtKB">
        <authorList>
            <consortium name="Ensembl"/>
        </authorList>
    </citation>
    <scope>IDENTIFICATION</scope>
</reference>
<feature type="domain" description="Globin" evidence="17">
    <location>
        <begin position="5"/>
        <end position="150"/>
    </location>
</feature>
<evidence type="ECO:0000256" key="7">
    <source>
        <dbReference type="ARBA" id="ARBA00023002"/>
    </source>
</evidence>
<evidence type="ECO:0000256" key="6">
    <source>
        <dbReference type="ARBA" id="ARBA00022723"/>
    </source>
</evidence>
<evidence type="ECO:0000256" key="14">
    <source>
        <dbReference type="ARBA" id="ARBA00049899"/>
    </source>
</evidence>
<evidence type="ECO:0000256" key="4">
    <source>
        <dbReference type="ARBA" id="ARBA00022617"/>
    </source>
</evidence>
<dbReference type="Proteomes" id="UP000008672">
    <property type="component" value="Unassembled WGS sequence"/>
</dbReference>
<dbReference type="Ensembl" id="ENSLACT00000001875.1">
    <property type="protein sequence ID" value="ENSLACP00000001862.1"/>
    <property type="gene ID" value="ENSLACG00000001661.1"/>
</dbReference>
<keyword evidence="7" id="KW-0560">Oxidoreductase</keyword>
<keyword evidence="2 15" id="KW-0813">Transport</keyword>
<dbReference type="EMBL" id="AFYH01234844">
    <property type="status" value="NOT_ANNOTATED_CDS"/>
    <property type="molecule type" value="Genomic_DNA"/>
</dbReference>
<keyword evidence="5 15" id="KW-0561">Oxygen transport</keyword>
<evidence type="ECO:0000256" key="9">
    <source>
        <dbReference type="ARBA" id="ARBA00023179"/>
    </source>
</evidence>
<reference evidence="18" key="3">
    <citation type="submission" date="2025-09" db="UniProtKB">
        <authorList>
            <consortium name="Ensembl"/>
        </authorList>
    </citation>
    <scope>IDENTIFICATION</scope>
</reference>
<keyword evidence="8 16" id="KW-0408">Iron</keyword>
<evidence type="ECO:0000256" key="13">
    <source>
        <dbReference type="ARBA" id="ARBA00048118"/>
    </source>
</evidence>
<evidence type="ECO:0000313" key="18">
    <source>
        <dbReference type="Ensembl" id="ENSLACP00000001862.1"/>
    </source>
</evidence>
<evidence type="ECO:0000256" key="12">
    <source>
        <dbReference type="ARBA" id="ARBA00047393"/>
    </source>
</evidence>
<dbReference type="HOGENOM" id="CLU_003827_10_1_1"/>
<dbReference type="Pfam" id="PF00042">
    <property type="entry name" value="Globin"/>
    <property type="match status" value="1"/>
</dbReference>
<comment type="catalytic activity">
    <reaction evidence="14">
        <text>H2O2 + AH2 = A + 2 H2O</text>
        <dbReference type="Rhea" id="RHEA:30275"/>
        <dbReference type="ChEBI" id="CHEBI:13193"/>
        <dbReference type="ChEBI" id="CHEBI:15377"/>
        <dbReference type="ChEBI" id="CHEBI:16240"/>
        <dbReference type="ChEBI" id="CHEBI:17499"/>
    </reaction>
    <physiologicalReaction direction="left-to-right" evidence="14">
        <dbReference type="Rhea" id="RHEA:30276"/>
    </physiologicalReaction>
</comment>
<organism evidence="18 19">
    <name type="scientific">Latimeria chalumnae</name>
    <name type="common">Coelacanth</name>
    <dbReference type="NCBI Taxonomy" id="7897"/>
    <lineage>
        <taxon>Eukaryota</taxon>
        <taxon>Metazoa</taxon>
        <taxon>Chordata</taxon>
        <taxon>Craniata</taxon>
        <taxon>Vertebrata</taxon>
        <taxon>Euteleostomi</taxon>
        <taxon>Coelacanthiformes</taxon>
        <taxon>Coelacanthidae</taxon>
        <taxon>Latimeria</taxon>
    </lineage>
</organism>
<proteinExistence type="inferred from homology"/>
<sequence length="154" mass="17030">CCTMALSDAEVQTARDVWGQIYANAEENGTIILVRMFTEHPDTKSYFGNFKGMGSAAEMEQSAQVRTHGKKIFSALNDMIQHLDSTDALLGVVNPLGKKHATQLKVDPKNFKIICNILLQVLDEKFGGDARAGFEKVTDVLCTHLNHAYKEAGW</sequence>
<keyword evidence="19" id="KW-1185">Reference proteome</keyword>
<comment type="catalytic activity">
    <reaction evidence="10">
        <text>Fe(II)-heme b-[protein] + nitric oxide + O2 = Fe(III)-heme b-[protein] + nitrate</text>
        <dbReference type="Rhea" id="RHEA:78091"/>
        <dbReference type="Rhea" id="RHEA-COMP:18975"/>
        <dbReference type="Rhea" id="RHEA-COMP:18976"/>
        <dbReference type="ChEBI" id="CHEBI:15379"/>
        <dbReference type="ChEBI" id="CHEBI:16480"/>
        <dbReference type="ChEBI" id="CHEBI:17632"/>
        <dbReference type="ChEBI" id="CHEBI:55376"/>
        <dbReference type="ChEBI" id="CHEBI:60344"/>
    </reaction>
    <physiologicalReaction direction="left-to-right" evidence="10">
        <dbReference type="Rhea" id="RHEA:78092"/>
    </physiologicalReaction>
</comment>
<name>H2ZWU1_LATCH</name>
<evidence type="ECO:0000256" key="15">
    <source>
        <dbReference type="RuleBase" id="RU000356"/>
    </source>
</evidence>
<dbReference type="GO" id="GO:0016528">
    <property type="term" value="C:sarcoplasm"/>
    <property type="evidence" value="ECO:0007669"/>
    <property type="project" value="UniProtKB-SubCell"/>
</dbReference>
<evidence type="ECO:0000256" key="16">
    <source>
        <dbReference type="RuleBase" id="RU251113"/>
    </source>
</evidence>
<evidence type="ECO:0000256" key="8">
    <source>
        <dbReference type="ARBA" id="ARBA00023004"/>
    </source>
</evidence>
<dbReference type="InterPro" id="IPR009050">
    <property type="entry name" value="Globin-like_sf"/>
</dbReference>
<evidence type="ECO:0000256" key="2">
    <source>
        <dbReference type="ARBA" id="ARBA00022448"/>
    </source>
</evidence>
<evidence type="ECO:0000313" key="19">
    <source>
        <dbReference type="Proteomes" id="UP000008672"/>
    </source>
</evidence>
<comment type="similarity">
    <text evidence="1 15">Belongs to the globin family.</text>
</comment>
<protein>
    <recommendedName>
        <fullName evidence="16">Myoglobin</fullName>
    </recommendedName>
</protein>
<evidence type="ECO:0000256" key="1">
    <source>
        <dbReference type="ARBA" id="ARBA00008705"/>
    </source>
</evidence>
<keyword evidence="6 16" id="KW-0479">Metal-binding</keyword>
<dbReference type="InterPro" id="IPR012292">
    <property type="entry name" value="Globin/Proto"/>
</dbReference>
<dbReference type="GO" id="GO:0004784">
    <property type="term" value="F:superoxide dismutase activity"/>
    <property type="evidence" value="ECO:0007669"/>
    <property type="project" value="UniProtKB-EC"/>
</dbReference>
<comment type="subcellular location">
    <subcellularLocation>
        <location evidence="11">Cytoplasm</location>
        <location evidence="11">Sarcoplasm</location>
    </subcellularLocation>
</comment>
<dbReference type="SUPFAM" id="SSF46458">
    <property type="entry name" value="Globin-like"/>
    <property type="match status" value="1"/>
</dbReference>
<dbReference type="STRING" id="7897.ENSLACP00000001862"/>
<dbReference type="PRINTS" id="PR00613">
    <property type="entry name" value="MYOGLOBIN"/>
</dbReference>
<dbReference type="OMA" id="GAWEKIY"/>
<evidence type="ECO:0000256" key="5">
    <source>
        <dbReference type="ARBA" id="ARBA00022621"/>
    </source>
</evidence>
<dbReference type="GO" id="GO:0005344">
    <property type="term" value="F:oxygen carrier activity"/>
    <property type="evidence" value="ECO:0007669"/>
    <property type="project" value="UniProtKB-UniRule"/>
</dbReference>
<keyword evidence="9 16" id="KW-0514">Muscle protein</keyword>
<dbReference type="GO" id="GO:0005506">
    <property type="term" value="F:iron ion binding"/>
    <property type="evidence" value="ECO:0007669"/>
    <property type="project" value="InterPro"/>
</dbReference>
<evidence type="ECO:0000256" key="11">
    <source>
        <dbReference type="ARBA" id="ARBA00044498"/>
    </source>
</evidence>
<dbReference type="Gene3D" id="1.10.490.10">
    <property type="entry name" value="Globins"/>
    <property type="match status" value="1"/>
</dbReference>
<dbReference type="GO" id="GO:0020037">
    <property type="term" value="F:heme binding"/>
    <property type="evidence" value="ECO:0007669"/>
    <property type="project" value="UniProtKB-UniRule"/>
</dbReference>
<dbReference type="PANTHER" id="PTHR46783">
    <property type="entry name" value="CYTOGLOBIN"/>
    <property type="match status" value="1"/>
</dbReference>
<gene>
    <name evidence="18" type="primary">LOC102346357</name>
</gene>
<evidence type="ECO:0000256" key="10">
    <source>
        <dbReference type="ARBA" id="ARBA00044448"/>
    </source>
</evidence>
<dbReference type="GeneTree" id="ENSGT00940000165231"/>
<dbReference type="InterPro" id="IPR002335">
    <property type="entry name" value="Myoglobin"/>
</dbReference>
<keyword evidence="4 15" id="KW-0349">Heme</keyword>
<dbReference type="GO" id="GO:0019825">
    <property type="term" value="F:oxygen binding"/>
    <property type="evidence" value="ECO:0007669"/>
    <property type="project" value="UniProtKB-UniRule"/>
</dbReference>
<dbReference type="eggNOG" id="KOG3378">
    <property type="taxonomic scope" value="Eukaryota"/>
</dbReference>
<keyword evidence="3" id="KW-0963">Cytoplasm</keyword>
<accession>H2ZWU1</accession>
<evidence type="ECO:0000259" key="17">
    <source>
        <dbReference type="PROSITE" id="PS01033"/>
    </source>
</evidence>
<evidence type="ECO:0000256" key="3">
    <source>
        <dbReference type="ARBA" id="ARBA00022490"/>
    </source>
</evidence>
<reference evidence="19" key="1">
    <citation type="submission" date="2011-08" db="EMBL/GenBank/DDBJ databases">
        <title>The draft genome of Latimeria chalumnae.</title>
        <authorList>
            <person name="Di Palma F."/>
            <person name="Alfoldi J."/>
            <person name="Johnson J."/>
            <person name="Berlin A."/>
            <person name="Gnerre S."/>
            <person name="Jaffe D."/>
            <person name="MacCallum I."/>
            <person name="Young S."/>
            <person name="Walker B.J."/>
            <person name="Lander E."/>
            <person name="Lindblad-Toh K."/>
        </authorList>
    </citation>
    <scope>NUCLEOTIDE SEQUENCE [LARGE SCALE GENOMIC DNA]</scope>
    <source>
        <strain evidence="19">Wild caught</strain>
    </source>
</reference>
<dbReference type="AlphaFoldDB" id="H2ZWU1"/>
<dbReference type="InterPro" id="IPR000971">
    <property type="entry name" value="Globin"/>
</dbReference>
<comment type="function">
    <text evidence="16">Monomeric heme protein which primary function is to store oxygen and facilitate its diffusion within muscle tissues. Reversibly binds oxygen through a pentacoordinated heme iron and enables its timely and efficient release as needed during periods of heightened demand. Depending on the oxidative conditions of tissues and cells, and in addition to its ability to bind oxygen, it also has a nitrite reductase activity whereby it regulates the production of bioactive nitric oxide. Under stress conditions, like hypoxia and anoxia, it also protects cells against reactive oxygen species thanks to its pseudoperoxidase activity.</text>
</comment>
<comment type="catalytic activity">
    <reaction evidence="12">
        <text>2 superoxide + 2 H(+) = H2O2 + O2</text>
        <dbReference type="Rhea" id="RHEA:20696"/>
        <dbReference type="ChEBI" id="CHEBI:15378"/>
        <dbReference type="ChEBI" id="CHEBI:15379"/>
        <dbReference type="ChEBI" id="CHEBI:16240"/>
        <dbReference type="ChEBI" id="CHEBI:18421"/>
        <dbReference type="EC" id="1.15.1.1"/>
    </reaction>
    <physiologicalReaction direction="left-to-right" evidence="12">
        <dbReference type="Rhea" id="RHEA:20697"/>
    </physiologicalReaction>
</comment>
<dbReference type="PROSITE" id="PS01033">
    <property type="entry name" value="GLOBIN"/>
    <property type="match status" value="1"/>
</dbReference>
<dbReference type="InParanoid" id="H2ZWU1"/>
<dbReference type="PANTHER" id="PTHR46783:SF3">
    <property type="entry name" value="GLOBIN FAMILY PROFILE DOMAIN-CONTAINING PROTEIN"/>
    <property type="match status" value="1"/>
</dbReference>
<comment type="catalytic activity">
    <reaction evidence="13">
        <text>Fe(III)-heme b-[protein] + nitric oxide + H2O = Fe(II)-heme b-[protein] + nitrite + 2 H(+)</text>
        <dbReference type="Rhea" id="RHEA:77711"/>
        <dbReference type="Rhea" id="RHEA-COMP:18975"/>
        <dbReference type="Rhea" id="RHEA-COMP:18976"/>
        <dbReference type="ChEBI" id="CHEBI:15377"/>
        <dbReference type="ChEBI" id="CHEBI:15378"/>
        <dbReference type="ChEBI" id="CHEBI:16301"/>
        <dbReference type="ChEBI" id="CHEBI:16480"/>
        <dbReference type="ChEBI" id="CHEBI:55376"/>
        <dbReference type="ChEBI" id="CHEBI:60344"/>
    </reaction>
    <physiologicalReaction direction="right-to-left" evidence="13">
        <dbReference type="Rhea" id="RHEA:77713"/>
    </physiologicalReaction>
</comment>